<dbReference type="SMART" id="SM00612">
    <property type="entry name" value="Kelch"/>
    <property type="match status" value="6"/>
</dbReference>
<keyword evidence="5" id="KW-0677">Repeat</keyword>
<organism evidence="10 11">
    <name type="scientific">Papilio xuthus</name>
    <name type="common">Asian swallowtail butterfly</name>
    <dbReference type="NCBI Taxonomy" id="66420"/>
    <lineage>
        <taxon>Eukaryota</taxon>
        <taxon>Metazoa</taxon>
        <taxon>Ecdysozoa</taxon>
        <taxon>Arthropoda</taxon>
        <taxon>Hexapoda</taxon>
        <taxon>Insecta</taxon>
        <taxon>Pterygota</taxon>
        <taxon>Neoptera</taxon>
        <taxon>Endopterygota</taxon>
        <taxon>Lepidoptera</taxon>
        <taxon>Glossata</taxon>
        <taxon>Ditrysia</taxon>
        <taxon>Papilionoidea</taxon>
        <taxon>Papilionidae</taxon>
        <taxon>Papilioninae</taxon>
        <taxon>Papilio</taxon>
    </lineage>
</organism>
<evidence type="ECO:0000256" key="2">
    <source>
        <dbReference type="ARBA" id="ARBA00004906"/>
    </source>
</evidence>
<reference evidence="10 11" key="1">
    <citation type="journal article" date="2015" name="Nat. Commun.">
        <title>Outbred genome sequencing and CRISPR/Cas9 gene editing in butterflies.</title>
        <authorList>
            <person name="Li X."/>
            <person name="Fan D."/>
            <person name="Zhang W."/>
            <person name="Liu G."/>
            <person name="Zhang L."/>
            <person name="Zhao L."/>
            <person name="Fang X."/>
            <person name="Chen L."/>
            <person name="Dong Y."/>
            <person name="Chen Y."/>
            <person name="Ding Y."/>
            <person name="Zhao R."/>
            <person name="Feng M."/>
            <person name="Zhu Y."/>
            <person name="Feng Y."/>
            <person name="Jiang X."/>
            <person name="Zhu D."/>
            <person name="Xiang H."/>
            <person name="Feng X."/>
            <person name="Li S."/>
            <person name="Wang J."/>
            <person name="Zhang G."/>
            <person name="Kronforst M.R."/>
            <person name="Wang W."/>
        </authorList>
    </citation>
    <scope>NUCLEOTIDE SEQUENCE [LARGE SCALE GENOMIC DNA]</scope>
    <source>
        <strain evidence="10">Ya'a_city_454_Px</strain>
        <tissue evidence="10">Whole body</tissue>
    </source>
</reference>
<proteinExistence type="predicted"/>
<dbReference type="CDD" id="cd18458">
    <property type="entry name" value="BACK_KLHL19_KEAP1"/>
    <property type="match status" value="1"/>
</dbReference>
<dbReference type="InterPro" id="IPR011333">
    <property type="entry name" value="SKP1/BTB/POZ_sf"/>
</dbReference>
<dbReference type="GO" id="GO:0005737">
    <property type="term" value="C:cytoplasm"/>
    <property type="evidence" value="ECO:0007669"/>
    <property type="project" value="UniProtKB-SubCell"/>
</dbReference>
<dbReference type="GO" id="GO:0003779">
    <property type="term" value="F:actin binding"/>
    <property type="evidence" value="ECO:0007669"/>
    <property type="project" value="UniProtKB-KW"/>
</dbReference>
<name>A0A194PZ49_PAPXU</name>
<dbReference type="Gene3D" id="1.25.40.420">
    <property type="match status" value="1"/>
</dbReference>
<keyword evidence="3" id="KW-0880">Kelch repeat</keyword>
<accession>A0A194PZ49</accession>
<evidence type="ECO:0000256" key="1">
    <source>
        <dbReference type="ARBA" id="ARBA00004496"/>
    </source>
</evidence>
<dbReference type="InterPro" id="IPR047098">
    <property type="entry name" value="KEAP1_BACK"/>
</dbReference>
<dbReference type="PROSITE" id="PS50097">
    <property type="entry name" value="BTB"/>
    <property type="match status" value="1"/>
</dbReference>
<evidence type="ECO:0000256" key="4">
    <source>
        <dbReference type="ARBA" id="ARBA00022490"/>
    </source>
</evidence>
<keyword evidence="11" id="KW-1185">Reference proteome</keyword>
<dbReference type="PANTHER" id="PTHR24412">
    <property type="entry name" value="KELCH PROTEIN"/>
    <property type="match status" value="1"/>
</dbReference>
<dbReference type="Pfam" id="PF01344">
    <property type="entry name" value="Kelch_1"/>
    <property type="match status" value="1"/>
</dbReference>
<dbReference type="FunFam" id="1.25.40.420:FF:000001">
    <property type="entry name" value="Kelch-like family member 12"/>
    <property type="match status" value="1"/>
</dbReference>
<dbReference type="Pfam" id="PF24681">
    <property type="entry name" value="Kelch_KLHDC2_KLHL20_DRC7"/>
    <property type="match status" value="1"/>
</dbReference>
<evidence type="ECO:0000313" key="11">
    <source>
        <dbReference type="Proteomes" id="UP000053268"/>
    </source>
</evidence>
<dbReference type="SMART" id="SM00875">
    <property type="entry name" value="BACK"/>
    <property type="match status" value="1"/>
</dbReference>
<dbReference type="SMART" id="SM00225">
    <property type="entry name" value="BTB"/>
    <property type="match status" value="1"/>
</dbReference>
<evidence type="ECO:0000256" key="6">
    <source>
        <dbReference type="ARBA" id="ARBA00022786"/>
    </source>
</evidence>
<dbReference type="Gene3D" id="2.120.10.80">
    <property type="entry name" value="Kelch-type beta propeller"/>
    <property type="match status" value="1"/>
</dbReference>
<dbReference type="PANTHER" id="PTHR24412:SF401">
    <property type="entry name" value="FI11917P"/>
    <property type="match status" value="1"/>
</dbReference>
<dbReference type="Pfam" id="PF07707">
    <property type="entry name" value="BACK"/>
    <property type="match status" value="1"/>
</dbReference>
<sequence>MKTRINKNFWRNRWNAVTPIASPVDTVNLTTAMDNLHIESAHNNFFFGSGLMNAQECWKRFWKGKTLNENKIKSMLTSTDNDMETDEEVGRGNLLDGMPPINCDTTIDDAATTGNNDIGDMTFCLSNYVPDFMKMLFTMRSHHMLTDVVLEVGNELFHVHKVVLAAGSPYFKAMFTSGLKESEMSRVRLQGVCPSAMAWLVYFMYTGKVRITEVTVCQLLPAATMFQISNVMEACCAFLERQLDPSNAIGIANFSEQHGCVKLKQKANQFIERHFTEVCREEEFLQLTAPELISLIRKDELNVREEREVYNAVLSWVKYDEDRRYPRMEHILQAVRCQYLTPSFLKEQMNTCTVLKKVPACREYLAKIFKDLTLHKKPVVKERRPNTPRIIYVAGGYFRHSIDVFEAFNLDDNCWSTLPRLTVPRSGLGAAFLKGLFYAVGGRNTSPGSSYDSDWVDVYNPATEHWRPCSPMATPRHRVGVAVMDGLLYAVGGSAGSEYHKSVECYDPESDTWTQVAAMGSARLGVGVAVVNRLLYAVGGFDGARRVRSVECYHPENNRWSDVAPMHVARSGAGVAALNQYIYVVGGYDGAQQLASVERYDTERDVWECVAPVHVARSALSLTVLDNKLYAMGGYDGTSFLDIVEVYDPETNTWKLGTPLTSVRSGHASAVCYQHVTPPAEPPEPEPAVIRKLGKRPAPKPGTSSSSSTTSRGDDVPMANNIIGTLSNDRYGL</sequence>
<dbReference type="SUPFAM" id="SSF117281">
    <property type="entry name" value="Kelch motif"/>
    <property type="match status" value="1"/>
</dbReference>
<evidence type="ECO:0000256" key="8">
    <source>
        <dbReference type="SAM" id="MobiDB-lite"/>
    </source>
</evidence>
<dbReference type="AlphaFoldDB" id="A0A194PZ49"/>
<dbReference type="Gene3D" id="3.30.710.10">
    <property type="entry name" value="Potassium Channel Kv1.1, Chain A"/>
    <property type="match status" value="1"/>
</dbReference>
<dbReference type="Pfam" id="PF00651">
    <property type="entry name" value="BTB"/>
    <property type="match status" value="1"/>
</dbReference>
<keyword evidence="7" id="KW-0009">Actin-binding</keyword>
<gene>
    <name evidence="10" type="ORF">RR46_11145</name>
</gene>
<comment type="pathway">
    <text evidence="2">Protein modification; protein ubiquitination.</text>
</comment>
<evidence type="ECO:0000259" key="9">
    <source>
        <dbReference type="PROSITE" id="PS50097"/>
    </source>
</evidence>
<dbReference type="FunFam" id="2.120.10.80:FF:000024">
    <property type="entry name" value="Kelch-like ECH-associated protein 1"/>
    <property type="match status" value="1"/>
</dbReference>
<dbReference type="Proteomes" id="UP000053268">
    <property type="component" value="Unassembled WGS sequence"/>
</dbReference>
<protein>
    <submittedName>
        <fullName evidence="10">Kelch-like ECH-associated protein 1</fullName>
    </submittedName>
</protein>
<evidence type="ECO:0000313" key="10">
    <source>
        <dbReference type="EMBL" id="KPI98024.1"/>
    </source>
</evidence>
<comment type="subcellular location">
    <subcellularLocation>
        <location evidence="1">Cytoplasm</location>
    </subcellularLocation>
</comment>
<dbReference type="SUPFAM" id="SSF54695">
    <property type="entry name" value="POZ domain"/>
    <property type="match status" value="1"/>
</dbReference>
<evidence type="ECO:0000256" key="7">
    <source>
        <dbReference type="ARBA" id="ARBA00023203"/>
    </source>
</evidence>
<keyword evidence="4" id="KW-0963">Cytoplasm</keyword>
<dbReference type="EMBL" id="KQ459586">
    <property type="protein sequence ID" value="KPI98024.1"/>
    <property type="molecule type" value="Genomic_DNA"/>
</dbReference>
<feature type="domain" description="BTB" evidence="9">
    <location>
        <begin position="146"/>
        <end position="213"/>
    </location>
</feature>
<keyword evidence="6" id="KW-0833">Ubl conjugation pathway</keyword>
<feature type="compositionally biased region" description="Polar residues" evidence="8">
    <location>
        <begin position="722"/>
        <end position="733"/>
    </location>
</feature>
<dbReference type="InterPro" id="IPR000210">
    <property type="entry name" value="BTB/POZ_dom"/>
</dbReference>
<feature type="region of interest" description="Disordered" evidence="8">
    <location>
        <begin position="676"/>
        <end position="733"/>
    </location>
</feature>
<dbReference type="InterPro" id="IPR015915">
    <property type="entry name" value="Kelch-typ_b-propeller"/>
</dbReference>
<evidence type="ECO:0000256" key="5">
    <source>
        <dbReference type="ARBA" id="ARBA00022737"/>
    </source>
</evidence>
<evidence type="ECO:0000256" key="3">
    <source>
        <dbReference type="ARBA" id="ARBA00022441"/>
    </source>
</evidence>
<dbReference type="STRING" id="66420.A0A194PZ49"/>
<dbReference type="InterPro" id="IPR011705">
    <property type="entry name" value="BACK"/>
</dbReference>
<dbReference type="InterPro" id="IPR006652">
    <property type="entry name" value="Kelch_1"/>
</dbReference>